<sequence length="267" mass="31131">MQYVKTAESNIPFHVSKFENETNKSYPYYQNGKKYALCPTCSTSVQIIGGYNNQAYSAINTKSMYAVHTKGEISGLLFDEDRKLNCIAYRGNRNNWQRIYEKREDVEENKDIEIYIEKNKFQIARDIENIIGFKCFSQKNQQTLKLFESIYQSFKENKGLCMAPEQFIPEYIPLLIIVKSNPVDCWGFVPVGKTKDKIINNASLKPFIFEEKKDNRLETKFKPNFSKSKVELVCVLNDDNDPQHIIIKLLYNEKELILNKIPANMEV</sequence>
<dbReference type="AlphaFoldDB" id="A0A378TQQ1"/>
<dbReference type="EMBL" id="UGQU01000002">
    <property type="protein sequence ID" value="STZ62981.1"/>
    <property type="molecule type" value="Genomic_DNA"/>
</dbReference>
<organism evidence="1 2">
    <name type="scientific">Moraxella lacunata</name>
    <dbReference type="NCBI Taxonomy" id="477"/>
    <lineage>
        <taxon>Bacteria</taxon>
        <taxon>Pseudomonadati</taxon>
        <taxon>Pseudomonadota</taxon>
        <taxon>Gammaproteobacteria</taxon>
        <taxon>Moraxellales</taxon>
        <taxon>Moraxellaceae</taxon>
        <taxon>Moraxella</taxon>
    </lineage>
</organism>
<evidence type="ECO:0000313" key="2">
    <source>
        <dbReference type="Proteomes" id="UP000254437"/>
    </source>
</evidence>
<name>A0A378TQQ1_MORLA</name>
<protein>
    <submittedName>
        <fullName evidence="1">Uncharacterized protein</fullName>
    </submittedName>
</protein>
<dbReference type="RefSeq" id="WP_115006869.1">
    <property type="nucleotide sequence ID" value="NZ_UGQU01000002.1"/>
</dbReference>
<reference evidence="1 2" key="1">
    <citation type="submission" date="2018-06" db="EMBL/GenBank/DDBJ databases">
        <authorList>
            <consortium name="Pathogen Informatics"/>
            <person name="Doyle S."/>
        </authorList>
    </citation>
    <scope>NUCLEOTIDE SEQUENCE [LARGE SCALE GENOMIC DNA]</scope>
    <source>
        <strain evidence="1 2">NCTC10359</strain>
    </source>
</reference>
<dbReference type="Proteomes" id="UP000254437">
    <property type="component" value="Unassembled WGS sequence"/>
</dbReference>
<accession>A0A378TQQ1</accession>
<proteinExistence type="predicted"/>
<evidence type="ECO:0000313" key="1">
    <source>
        <dbReference type="EMBL" id="STZ62981.1"/>
    </source>
</evidence>
<gene>
    <name evidence="1" type="ORF">NCTC10359_01392</name>
</gene>